<protein>
    <submittedName>
        <fullName evidence="1">Uncharacterized protein</fullName>
    </submittedName>
</protein>
<organism evidence="1 2">
    <name type="scientific">Daejeonella lutea</name>
    <dbReference type="NCBI Taxonomy" id="572036"/>
    <lineage>
        <taxon>Bacteria</taxon>
        <taxon>Pseudomonadati</taxon>
        <taxon>Bacteroidota</taxon>
        <taxon>Sphingobacteriia</taxon>
        <taxon>Sphingobacteriales</taxon>
        <taxon>Sphingobacteriaceae</taxon>
        <taxon>Daejeonella</taxon>
    </lineage>
</organism>
<name>A0A1T5A202_9SPHI</name>
<dbReference type="AlphaFoldDB" id="A0A1T5A202"/>
<dbReference type="STRING" id="572036.SAMN05661099_0225"/>
<gene>
    <name evidence="1" type="ORF">SAMN05661099_0225</name>
</gene>
<accession>A0A1T5A202</accession>
<dbReference type="Proteomes" id="UP000189981">
    <property type="component" value="Unassembled WGS sequence"/>
</dbReference>
<reference evidence="2" key="1">
    <citation type="submission" date="2017-02" db="EMBL/GenBank/DDBJ databases">
        <authorList>
            <person name="Varghese N."/>
            <person name="Submissions S."/>
        </authorList>
    </citation>
    <scope>NUCLEOTIDE SEQUENCE [LARGE SCALE GENOMIC DNA]</scope>
    <source>
        <strain evidence="2">DSM 22385</strain>
    </source>
</reference>
<keyword evidence="2" id="KW-1185">Reference proteome</keyword>
<dbReference type="EMBL" id="FUYR01000001">
    <property type="protein sequence ID" value="SKB28980.1"/>
    <property type="molecule type" value="Genomic_DNA"/>
</dbReference>
<dbReference type="PROSITE" id="PS51257">
    <property type="entry name" value="PROKAR_LIPOPROTEIN"/>
    <property type="match status" value="1"/>
</dbReference>
<evidence type="ECO:0000313" key="1">
    <source>
        <dbReference type="EMBL" id="SKB28980.1"/>
    </source>
</evidence>
<proteinExistence type="predicted"/>
<sequence>MNGLRLIFIFILFSSCGPPEEVKKMKYVDLKTFFSEEITRLTKQKTYVDKTVSRNGVSESRNNILPDWESELSLFIESDINKPAWSSSYTINNDNSITTYTAADSKLRTRSIKIKKNTAGEIKTVSIVNMTNNALYSSSEELSYSPDSLYQIIKRQDVLFLGNNNYKISGIFK</sequence>
<evidence type="ECO:0000313" key="2">
    <source>
        <dbReference type="Proteomes" id="UP000189981"/>
    </source>
</evidence>